<evidence type="ECO:0000313" key="2">
    <source>
        <dbReference type="EMBL" id="QHT00955.1"/>
    </source>
</evidence>
<feature type="transmembrane region" description="Helical" evidence="1">
    <location>
        <begin position="55"/>
        <end position="76"/>
    </location>
</feature>
<feature type="transmembrane region" description="Helical" evidence="1">
    <location>
        <begin position="26"/>
        <end position="49"/>
    </location>
</feature>
<reference evidence="2" key="1">
    <citation type="journal article" date="2020" name="Nature">
        <title>Giant virus diversity and host interactions through global metagenomics.</title>
        <authorList>
            <person name="Schulz F."/>
            <person name="Roux S."/>
            <person name="Paez-Espino D."/>
            <person name="Jungbluth S."/>
            <person name="Walsh D.A."/>
            <person name="Denef V.J."/>
            <person name="McMahon K.D."/>
            <person name="Konstantinidis K.T."/>
            <person name="Eloe-Fadrosh E.A."/>
            <person name="Kyrpides N.C."/>
            <person name="Woyke T."/>
        </authorList>
    </citation>
    <scope>NUCLEOTIDE SEQUENCE</scope>
    <source>
        <strain evidence="2">GVMAG-M-3300020192-26</strain>
    </source>
</reference>
<dbReference type="AlphaFoldDB" id="A0A6C0CB99"/>
<proteinExistence type="predicted"/>
<sequence length="87" mass="10256">MSHDLFGEELFGQSLKRKKRNATRNLKCISMLLLCSLFSCCCFIFVVSANFVFEAIHFDKILMAIILSLAFVIYYSQKYYNMFRKMD</sequence>
<evidence type="ECO:0000256" key="1">
    <source>
        <dbReference type="SAM" id="Phobius"/>
    </source>
</evidence>
<keyword evidence="1" id="KW-0472">Membrane</keyword>
<accession>A0A6C0CB99</accession>
<dbReference type="EMBL" id="MN739361">
    <property type="protein sequence ID" value="QHT00955.1"/>
    <property type="molecule type" value="Genomic_DNA"/>
</dbReference>
<keyword evidence="1" id="KW-0812">Transmembrane</keyword>
<keyword evidence="1" id="KW-1133">Transmembrane helix</keyword>
<protein>
    <submittedName>
        <fullName evidence="2">Uncharacterized protein</fullName>
    </submittedName>
</protein>
<organism evidence="2">
    <name type="scientific">viral metagenome</name>
    <dbReference type="NCBI Taxonomy" id="1070528"/>
    <lineage>
        <taxon>unclassified sequences</taxon>
        <taxon>metagenomes</taxon>
        <taxon>organismal metagenomes</taxon>
    </lineage>
</organism>
<name>A0A6C0CB99_9ZZZZ</name>